<reference evidence="4" key="1">
    <citation type="submission" date="2013-09" db="EMBL/GenBank/DDBJ databases">
        <title>The Genome Sequence of Anopheles culicifacies species A.</title>
        <authorList>
            <consortium name="The Broad Institute Genomics Platform"/>
            <person name="Neafsey D.E."/>
            <person name="Besansky N."/>
            <person name="Howell P."/>
            <person name="Walton C."/>
            <person name="Young S.K."/>
            <person name="Zeng Q."/>
            <person name="Gargeya S."/>
            <person name="Fitzgerald M."/>
            <person name="Haas B."/>
            <person name="Abouelleil A."/>
            <person name="Allen A.W."/>
            <person name="Alvarado L."/>
            <person name="Arachchi H.M."/>
            <person name="Berlin A.M."/>
            <person name="Chapman S.B."/>
            <person name="Gainer-Dewar J."/>
            <person name="Goldberg J."/>
            <person name="Griggs A."/>
            <person name="Gujja S."/>
            <person name="Hansen M."/>
            <person name="Howarth C."/>
            <person name="Imamovic A."/>
            <person name="Ireland A."/>
            <person name="Larimer J."/>
            <person name="McCowan C."/>
            <person name="Murphy C."/>
            <person name="Pearson M."/>
            <person name="Poon T.W."/>
            <person name="Priest M."/>
            <person name="Roberts A."/>
            <person name="Saif S."/>
            <person name="Shea T."/>
            <person name="Sisk P."/>
            <person name="Sykes S."/>
            <person name="Wortman J."/>
            <person name="Nusbaum C."/>
            <person name="Birren B."/>
        </authorList>
    </citation>
    <scope>NUCLEOTIDE SEQUENCE [LARGE SCALE GENOMIC DNA]</scope>
    <source>
        <strain evidence="4">A-37</strain>
    </source>
</reference>
<keyword evidence="1" id="KW-0812">Transmembrane</keyword>
<proteinExistence type="predicted"/>
<dbReference type="AlphaFoldDB" id="A0A182LX32"/>
<evidence type="ECO:0000259" key="2">
    <source>
        <dbReference type="Pfam" id="PF08704"/>
    </source>
</evidence>
<sequence>MRVCEALGKCGFIEVQNIEVLQIEDIVRTRNVPVIELDFLKTKRMDTDKDTKTPRESKKYITSSAPNTMAGHTGYLTIAELPPLFARKHEVASRPNGQRPQQERPQCPVYTSDVKWPLANLVYLEYDAHRFELSSCVTLNETHSYHGQLMLTNDIETKSYKLPDYLPMWRKKLQQPGMIPFNYTGNCSECNFRNEYVAVMPHYQKSIENSPLEAQPYCRDEGNVSDSRTPKSHITMQVNVAMSELIIKLFVPTAVIFGCVLLLRCCLCGKKSASVVVPEITSNEKQ</sequence>
<evidence type="ECO:0000256" key="1">
    <source>
        <dbReference type="SAM" id="Phobius"/>
    </source>
</evidence>
<organism evidence="3 4">
    <name type="scientific">Anopheles culicifacies</name>
    <dbReference type="NCBI Taxonomy" id="139723"/>
    <lineage>
        <taxon>Eukaryota</taxon>
        <taxon>Metazoa</taxon>
        <taxon>Ecdysozoa</taxon>
        <taxon>Arthropoda</taxon>
        <taxon>Hexapoda</taxon>
        <taxon>Insecta</taxon>
        <taxon>Pterygota</taxon>
        <taxon>Neoptera</taxon>
        <taxon>Endopterygota</taxon>
        <taxon>Diptera</taxon>
        <taxon>Nematocera</taxon>
        <taxon>Culicoidea</taxon>
        <taxon>Culicidae</taxon>
        <taxon>Anophelinae</taxon>
        <taxon>Anopheles</taxon>
        <taxon>culicifacies species complex</taxon>
    </lineage>
</organism>
<evidence type="ECO:0000313" key="4">
    <source>
        <dbReference type="Proteomes" id="UP000075883"/>
    </source>
</evidence>
<dbReference type="EMBL" id="AXCM01004676">
    <property type="status" value="NOT_ANNOTATED_CDS"/>
    <property type="molecule type" value="Genomic_DNA"/>
</dbReference>
<dbReference type="Proteomes" id="UP000075883">
    <property type="component" value="Unassembled WGS sequence"/>
</dbReference>
<dbReference type="InterPro" id="IPR029063">
    <property type="entry name" value="SAM-dependent_MTases_sf"/>
</dbReference>
<keyword evidence="4" id="KW-1185">Reference proteome</keyword>
<dbReference type="STRING" id="139723.A0A182LX32"/>
<dbReference type="Gene3D" id="3.40.50.150">
    <property type="entry name" value="Vaccinia Virus protein VP39"/>
    <property type="match status" value="1"/>
</dbReference>
<accession>A0A182LX32</accession>
<dbReference type="VEuPathDB" id="VectorBase:ACUA004028"/>
<name>A0A182LX32_9DIPT</name>
<protein>
    <recommendedName>
        <fullName evidence="2">tRNA (adenine(58)-N(1))-methyltransferase catalytic subunit TRM61 C-terminal domain-containing protein</fullName>
    </recommendedName>
</protein>
<feature type="transmembrane region" description="Helical" evidence="1">
    <location>
        <begin position="245"/>
        <end position="263"/>
    </location>
</feature>
<dbReference type="EnsemblMetazoa" id="ACUA004028-RA">
    <property type="protein sequence ID" value="ACUA004028-PA"/>
    <property type="gene ID" value="ACUA004028"/>
</dbReference>
<keyword evidence="1" id="KW-0472">Membrane</keyword>
<evidence type="ECO:0000313" key="3">
    <source>
        <dbReference type="EnsemblMetazoa" id="ACUA004028-PA"/>
    </source>
</evidence>
<dbReference type="InterPro" id="IPR049470">
    <property type="entry name" value="TRM61_C"/>
</dbReference>
<feature type="domain" description="tRNA (adenine(58)-N(1))-methyltransferase catalytic subunit TRM61 C-terminal" evidence="2">
    <location>
        <begin position="2"/>
        <end position="80"/>
    </location>
</feature>
<dbReference type="Pfam" id="PF08704">
    <property type="entry name" value="GCD14"/>
    <property type="match status" value="1"/>
</dbReference>
<reference evidence="3" key="2">
    <citation type="submission" date="2020-05" db="UniProtKB">
        <authorList>
            <consortium name="EnsemblMetazoa"/>
        </authorList>
    </citation>
    <scope>IDENTIFICATION</scope>
    <source>
        <strain evidence="3">A-37</strain>
    </source>
</reference>
<keyword evidence="1" id="KW-1133">Transmembrane helix</keyword>